<dbReference type="Proteomes" id="UP000185192">
    <property type="component" value="Unassembled WGS sequence"/>
</dbReference>
<gene>
    <name evidence="2" type="ORF">SAMN02745824_1117</name>
</gene>
<dbReference type="Gene3D" id="1.10.10.10">
    <property type="entry name" value="Winged helix-like DNA-binding domain superfamily/Winged helix DNA-binding domain"/>
    <property type="match status" value="1"/>
</dbReference>
<dbReference type="GO" id="GO:0003700">
    <property type="term" value="F:DNA-binding transcription factor activity"/>
    <property type="evidence" value="ECO:0007669"/>
    <property type="project" value="InterPro"/>
</dbReference>
<dbReference type="SMART" id="SM00347">
    <property type="entry name" value="HTH_MARR"/>
    <property type="match status" value="1"/>
</dbReference>
<feature type="domain" description="HTH marR-type" evidence="1">
    <location>
        <begin position="34"/>
        <end position="127"/>
    </location>
</feature>
<dbReference type="AlphaFoldDB" id="A0A1N6CW47"/>
<dbReference type="InterPro" id="IPR036388">
    <property type="entry name" value="WH-like_DNA-bd_sf"/>
</dbReference>
<keyword evidence="3" id="KW-1185">Reference proteome</keyword>
<sequence>MGDLIIMTKRNDKEAASLARFARMLISDRRKREELFPPLLFSDPAWDMLLDLFAAEAEGKKISITSLSIASAAPQSTAQRWIDTLVEKKLIRREPDPVDKRRIYVRLSNSGYQNMRDYLGELTQQWHGYAAQSPGQNS</sequence>
<dbReference type="GO" id="GO:0006950">
    <property type="term" value="P:response to stress"/>
    <property type="evidence" value="ECO:0007669"/>
    <property type="project" value="TreeGrafter"/>
</dbReference>
<dbReference type="EMBL" id="FSQW01000001">
    <property type="protein sequence ID" value="SIN62705.1"/>
    <property type="molecule type" value="Genomic_DNA"/>
</dbReference>
<dbReference type="PANTHER" id="PTHR33164:SF43">
    <property type="entry name" value="HTH-TYPE TRANSCRIPTIONAL REPRESSOR YETL"/>
    <property type="match status" value="1"/>
</dbReference>
<dbReference type="InterPro" id="IPR036390">
    <property type="entry name" value="WH_DNA-bd_sf"/>
</dbReference>
<proteinExistence type="predicted"/>
<evidence type="ECO:0000259" key="1">
    <source>
        <dbReference type="SMART" id="SM00347"/>
    </source>
</evidence>
<reference evidence="3" key="1">
    <citation type="submission" date="2016-11" db="EMBL/GenBank/DDBJ databases">
        <authorList>
            <person name="Varghese N."/>
            <person name="Submissions S."/>
        </authorList>
    </citation>
    <scope>NUCLEOTIDE SEQUENCE [LARGE SCALE GENOMIC DNA]</scope>
    <source>
        <strain evidence="3">DSM 22363</strain>
    </source>
</reference>
<dbReference type="SUPFAM" id="SSF46785">
    <property type="entry name" value="Winged helix' DNA-binding domain"/>
    <property type="match status" value="1"/>
</dbReference>
<evidence type="ECO:0000313" key="2">
    <source>
        <dbReference type="EMBL" id="SIN62705.1"/>
    </source>
</evidence>
<name>A0A1N6CW47_9SPHN</name>
<organism evidence="2 3">
    <name type="scientific">Parasphingorhabdus marina DSM 22363</name>
    <dbReference type="NCBI Taxonomy" id="1123272"/>
    <lineage>
        <taxon>Bacteria</taxon>
        <taxon>Pseudomonadati</taxon>
        <taxon>Pseudomonadota</taxon>
        <taxon>Alphaproteobacteria</taxon>
        <taxon>Sphingomonadales</taxon>
        <taxon>Sphingomonadaceae</taxon>
        <taxon>Parasphingorhabdus</taxon>
    </lineage>
</organism>
<evidence type="ECO:0000313" key="3">
    <source>
        <dbReference type="Proteomes" id="UP000185192"/>
    </source>
</evidence>
<dbReference type="InterPro" id="IPR000835">
    <property type="entry name" value="HTH_MarR-typ"/>
</dbReference>
<dbReference type="InterPro" id="IPR039422">
    <property type="entry name" value="MarR/SlyA-like"/>
</dbReference>
<dbReference type="PANTHER" id="PTHR33164">
    <property type="entry name" value="TRANSCRIPTIONAL REGULATOR, MARR FAMILY"/>
    <property type="match status" value="1"/>
</dbReference>
<dbReference type="Pfam" id="PF01047">
    <property type="entry name" value="MarR"/>
    <property type="match status" value="1"/>
</dbReference>
<protein>
    <submittedName>
        <fullName evidence="2">MarR family protein</fullName>
    </submittedName>
</protein>
<accession>A0A1N6CW47</accession>